<proteinExistence type="predicted"/>
<feature type="compositionally biased region" description="Basic and acidic residues" evidence="1">
    <location>
        <begin position="65"/>
        <end position="79"/>
    </location>
</feature>
<dbReference type="Proteomes" id="UP000053424">
    <property type="component" value="Unassembled WGS sequence"/>
</dbReference>
<evidence type="ECO:0000256" key="1">
    <source>
        <dbReference type="SAM" id="MobiDB-lite"/>
    </source>
</evidence>
<reference evidence="2 3" key="1">
    <citation type="submission" date="2014-04" db="EMBL/GenBank/DDBJ databases">
        <authorList>
            <consortium name="DOE Joint Genome Institute"/>
            <person name="Kuo A."/>
            <person name="Gay G."/>
            <person name="Dore J."/>
            <person name="Kohler A."/>
            <person name="Nagy L.G."/>
            <person name="Floudas D."/>
            <person name="Copeland A."/>
            <person name="Barry K.W."/>
            <person name="Cichocki N."/>
            <person name="Veneault-Fourrey C."/>
            <person name="LaButti K."/>
            <person name="Lindquist E.A."/>
            <person name="Lipzen A."/>
            <person name="Lundell T."/>
            <person name="Morin E."/>
            <person name="Murat C."/>
            <person name="Sun H."/>
            <person name="Tunlid A."/>
            <person name="Henrissat B."/>
            <person name="Grigoriev I.V."/>
            <person name="Hibbett D.S."/>
            <person name="Martin F."/>
            <person name="Nordberg H.P."/>
            <person name="Cantor M.N."/>
            <person name="Hua S.X."/>
        </authorList>
    </citation>
    <scope>NUCLEOTIDE SEQUENCE [LARGE SCALE GENOMIC DNA]</scope>
    <source>
        <strain evidence="3">h7</strain>
    </source>
</reference>
<dbReference type="AlphaFoldDB" id="A0A0C3BNW5"/>
<gene>
    <name evidence="2" type="ORF">M413DRAFT_245150</name>
</gene>
<dbReference type="HOGENOM" id="CLU_1034611_0_0_1"/>
<organism evidence="2 3">
    <name type="scientific">Hebeloma cylindrosporum</name>
    <dbReference type="NCBI Taxonomy" id="76867"/>
    <lineage>
        <taxon>Eukaryota</taxon>
        <taxon>Fungi</taxon>
        <taxon>Dikarya</taxon>
        <taxon>Basidiomycota</taxon>
        <taxon>Agaricomycotina</taxon>
        <taxon>Agaricomycetes</taxon>
        <taxon>Agaricomycetidae</taxon>
        <taxon>Agaricales</taxon>
        <taxon>Agaricineae</taxon>
        <taxon>Hymenogastraceae</taxon>
        <taxon>Hebeloma</taxon>
    </lineage>
</organism>
<feature type="region of interest" description="Disordered" evidence="1">
    <location>
        <begin position="48"/>
        <end position="89"/>
    </location>
</feature>
<evidence type="ECO:0000313" key="2">
    <source>
        <dbReference type="EMBL" id="KIM38365.1"/>
    </source>
</evidence>
<reference evidence="3" key="2">
    <citation type="submission" date="2015-01" db="EMBL/GenBank/DDBJ databases">
        <title>Evolutionary Origins and Diversification of the Mycorrhizal Mutualists.</title>
        <authorList>
            <consortium name="DOE Joint Genome Institute"/>
            <consortium name="Mycorrhizal Genomics Consortium"/>
            <person name="Kohler A."/>
            <person name="Kuo A."/>
            <person name="Nagy L.G."/>
            <person name="Floudas D."/>
            <person name="Copeland A."/>
            <person name="Barry K.W."/>
            <person name="Cichocki N."/>
            <person name="Veneault-Fourrey C."/>
            <person name="LaButti K."/>
            <person name="Lindquist E.A."/>
            <person name="Lipzen A."/>
            <person name="Lundell T."/>
            <person name="Morin E."/>
            <person name="Murat C."/>
            <person name="Riley R."/>
            <person name="Ohm R."/>
            <person name="Sun H."/>
            <person name="Tunlid A."/>
            <person name="Henrissat B."/>
            <person name="Grigoriev I.V."/>
            <person name="Hibbett D.S."/>
            <person name="Martin F."/>
        </authorList>
    </citation>
    <scope>NUCLEOTIDE SEQUENCE [LARGE SCALE GENOMIC DNA]</scope>
    <source>
        <strain evidence="3">h7</strain>
    </source>
</reference>
<dbReference type="EMBL" id="KN831791">
    <property type="protein sequence ID" value="KIM38365.1"/>
    <property type="molecule type" value="Genomic_DNA"/>
</dbReference>
<keyword evidence="3" id="KW-1185">Reference proteome</keyword>
<evidence type="ECO:0000313" key="3">
    <source>
        <dbReference type="Proteomes" id="UP000053424"/>
    </source>
</evidence>
<protein>
    <submittedName>
        <fullName evidence="2">Uncharacterized protein</fullName>
    </submittedName>
</protein>
<accession>A0A0C3BNW5</accession>
<name>A0A0C3BNW5_HEBCY</name>
<sequence>MTLALTSGLEVSLMSTPHHRLEHTSNTEVDVGPITSYSSDESAVIIGSEEPGSEATVNAGTDCPPRVDRRSDLSSERESTSSTTRSTVVGPRLSCPRLNAAELVSLVYYATIPSTIVKTMQRVFDVVHDGSVSSIQAVALLTTYNRPYDPESNPEGLPHVPSEFQTVWDRHINDDIGLYFGRNGTASILGQIAFFDVLEYMRSNRSGDPSPAVLWCARLSLSSVAWTAVYLCAYHFCSSTLKGAHVGAEWAVVSRHRFVWSLNPNDVYV</sequence>